<name>A0ABW5C8L2_9PROT</name>
<dbReference type="InterPro" id="IPR000555">
    <property type="entry name" value="JAMM/MPN+_dom"/>
</dbReference>
<sequence length="144" mass="15299">MILLAAAEAAAIAAHAEAAFPGEGCGLLAGTGTAPLRVTRMVPAANLCAGQRDDRFELDPAARFALTRALRGTPERLIGHWHSHPNGRAEPSPTDLARAWEPDLVWLIVPVRTDAGGRPRAGAPRAFRLDGERGVITPVMLRLT</sequence>
<organism evidence="7 8">
    <name type="scientific">Phaeospirillum tilakii</name>
    <dbReference type="NCBI Taxonomy" id="741673"/>
    <lineage>
        <taxon>Bacteria</taxon>
        <taxon>Pseudomonadati</taxon>
        <taxon>Pseudomonadota</taxon>
        <taxon>Alphaproteobacteria</taxon>
        <taxon>Rhodospirillales</taxon>
        <taxon>Rhodospirillaceae</taxon>
        <taxon>Phaeospirillum</taxon>
    </lineage>
</organism>
<keyword evidence="5" id="KW-0482">Metalloprotease</keyword>
<dbReference type="EMBL" id="JBHUIY010000006">
    <property type="protein sequence ID" value="MFD2233152.1"/>
    <property type="molecule type" value="Genomic_DNA"/>
</dbReference>
<dbReference type="PANTHER" id="PTHR34858">
    <property type="entry name" value="CYSO-CYSTEINE PEPTIDASE"/>
    <property type="match status" value="1"/>
</dbReference>
<dbReference type="RefSeq" id="WP_377314932.1">
    <property type="nucleotide sequence ID" value="NZ_JBHUIY010000006.1"/>
</dbReference>
<dbReference type="InterPro" id="IPR037518">
    <property type="entry name" value="MPN"/>
</dbReference>
<evidence type="ECO:0000256" key="2">
    <source>
        <dbReference type="ARBA" id="ARBA00022723"/>
    </source>
</evidence>
<accession>A0ABW5C8L2</accession>
<gene>
    <name evidence="7" type="ORF">ACFSNB_04980</name>
</gene>
<comment type="caution">
    <text evidence="7">The sequence shown here is derived from an EMBL/GenBank/DDBJ whole genome shotgun (WGS) entry which is preliminary data.</text>
</comment>
<feature type="domain" description="MPN" evidence="6">
    <location>
        <begin position="2"/>
        <end position="133"/>
    </location>
</feature>
<evidence type="ECO:0000256" key="4">
    <source>
        <dbReference type="ARBA" id="ARBA00022833"/>
    </source>
</evidence>
<evidence type="ECO:0000256" key="3">
    <source>
        <dbReference type="ARBA" id="ARBA00022801"/>
    </source>
</evidence>
<protein>
    <submittedName>
        <fullName evidence="7">M67 family metallopeptidase</fullName>
    </submittedName>
</protein>
<keyword evidence="3" id="KW-0378">Hydrolase</keyword>
<evidence type="ECO:0000256" key="5">
    <source>
        <dbReference type="ARBA" id="ARBA00023049"/>
    </source>
</evidence>
<evidence type="ECO:0000259" key="6">
    <source>
        <dbReference type="PROSITE" id="PS50249"/>
    </source>
</evidence>
<evidence type="ECO:0000313" key="8">
    <source>
        <dbReference type="Proteomes" id="UP001597296"/>
    </source>
</evidence>
<dbReference type="PROSITE" id="PS50249">
    <property type="entry name" value="MPN"/>
    <property type="match status" value="1"/>
</dbReference>
<dbReference type="CDD" id="cd08070">
    <property type="entry name" value="MPN_like"/>
    <property type="match status" value="1"/>
</dbReference>
<dbReference type="InterPro" id="IPR028090">
    <property type="entry name" value="JAB_dom_prok"/>
</dbReference>
<reference evidence="8" key="1">
    <citation type="journal article" date="2019" name="Int. J. Syst. Evol. Microbiol.">
        <title>The Global Catalogue of Microorganisms (GCM) 10K type strain sequencing project: providing services to taxonomists for standard genome sequencing and annotation.</title>
        <authorList>
            <consortium name="The Broad Institute Genomics Platform"/>
            <consortium name="The Broad Institute Genome Sequencing Center for Infectious Disease"/>
            <person name="Wu L."/>
            <person name="Ma J."/>
        </authorList>
    </citation>
    <scope>NUCLEOTIDE SEQUENCE [LARGE SCALE GENOMIC DNA]</scope>
    <source>
        <strain evidence="8">KCTC 15012</strain>
    </source>
</reference>
<keyword evidence="4" id="KW-0862">Zinc</keyword>
<keyword evidence="2" id="KW-0479">Metal-binding</keyword>
<dbReference type="Gene3D" id="3.40.140.10">
    <property type="entry name" value="Cytidine Deaminase, domain 2"/>
    <property type="match status" value="1"/>
</dbReference>
<dbReference type="InterPro" id="IPR051929">
    <property type="entry name" value="VirAsm_ModProt"/>
</dbReference>
<keyword evidence="1" id="KW-0645">Protease</keyword>
<dbReference type="Proteomes" id="UP001597296">
    <property type="component" value="Unassembled WGS sequence"/>
</dbReference>
<dbReference type="SMART" id="SM00232">
    <property type="entry name" value="JAB_MPN"/>
    <property type="match status" value="1"/>
</dbReference>
<dbReference type="SUPFAM" id="SSF102712">
    <property type="entry name" value="JAB1/MPN domain"/>
    <property type="match status" value="1"/>
</dbReference>
<evidence type="ECO:0000256" key="1">
    <source>
        <dbReference type="ARBA" id="ARBA00022670"/>
    </source>
</evidence>
<dbReference type="Pfam" id="PF14464">
    <property type="entry name" value="Prok-JAB"/>
    <property type="match status" value="1"/>
</dbReference>
<keyword evidence="8" id="KW-1185">Reference proteome</keyword>
<proteinExistence type="predicted"/>
<dbReference type="PANTHER" id="PTHR34858:SF1">
    <property type="entry name" value="CYSO-CYSTEINE PEPTIDASE"/>
    <property type="match status" value="1"/>
</dbReference>
<evidence type="ECO:0000313" key="7">
    <source>
        <dbReference type="EMBL" id="MFD2233152.1"/>
    </source>
</evidence>